<dbReference type="CDD" id="cd01097">
    <property type="entry name" value="Tetrahydromethanopterin_reductase"/>
    <property type="match status" value="1"/>
</dbReference>
<comment type="caution">
    <text evidence="3">The sequence shown here is derived from an EMBL/GenBank/DDBJ whole genome shotgun (WGS) entry which is preliminary data.</text>
</comment>
<dbReference type="PANTHER" id="PTHR43244">
    <property type="match status" value="1"/>
</dbReference>
<evidence type="ECO:0000256" key="1">
    <source>
        <dbReference type="ARBA" id="ARBA00023002"/>
    </source>
</evidence>
<keyword evidence="4" id="KW-1185">Reference proteome</keyword>
<dbReference type="InterPro" id="IPR050564">
    <property type="entry name" value="F420-G6PD/mer"/>
</dbReference>
<dbReference type="InterPro" id="IPR011251">
    <property type="entry name" value="Luciferase-like_dom"/>
</dbReference>
<dbReference type="Proteomes" id="UP001500456">
    <property type="component" value="Unassembled WGS sequence"/>
</dbReference>
<dbReference type="EMBL" id="BAAAZX010000006">
    <property type="protein sequence ID" value="GAA3992039.1"/>
    <property type="molecule type" value="Genomic_DNA"/>
</dbReference>
<dbReference type="Pfam" id="PF00296">
    <property type="entry name" value="Bac_luciferase"/>
    <property type="match status" value="1"/>
</dbReference>
<keyword evidence="1" id="KW-0560">Oxidoreductase</keyword>
<organism evidence="3 4">
    <name type="scientific">Streptomyces plumbiresistens</name>
    <dbReference type="NCBI Taxonomy" id="511811"/>
    <lineage>
        <taxon>Bacteria</taxon>
        <taxon>Bacillati</taxon>
        <taxon>Actinomycetota</taxon>
        <taxon>Actinomycetes</taxon>
        <taxon>Kitasatosporales</taxon>
        <taxon>Streptomycetaceae</taxon>
        <taxon>Streptomyces</taxon>
    </lineage>
</organism>
<evidence type="ECO:0000313" key="4">
    <source>
        <dbReference type="Proteomes" id="UP001500456"/>
    </source>
</evidence>
<dbReference type="PANTHER" id="PTHR43244:SF1">
    <property type="entry name" value="5,10-METHYLENETETRAHYDROMETHANOPTERIN REDUCTASE"/>
    <property type="match status" value="1"/>
</dbReference>
<dbReference type="SUPFAM" id="SSF51679">
    <property type="entry name" value="Bacterial luciferase-like"/>
    <property type="match status" value="1"/>
</dbReference>
<evidence type="ECO:0000313" key="3">
    <source>
        <dbReference type="EMBL" id="GAA3992039.1"/>
    </source>
</evidence>
<sequence length="347" mass="37123">MRIGVAVAYWPWFRLREQIEVARLADELGLDSVWVSETWGQEAVALLGHLAAVTHRIRLGAAVLQIPARQPTTVATAAVTLHDLSGGRVMLGLGLSGPQISEGWYGVPFSEPLARTREYIEVIRGALSGKPVDHQGTQWTIPAYGQGLGQGMPLKLLALPTNRRIPLFLGVSGAKTVEQAGALADGWLPFLFSAAHAEELTAPLLRGIEKAGRSRSDVEIAPIVPAALADDLATARNQIRPFIAFYLGGMGSPEKNFYVDLAERYGHGASARACQERFLAGDRRGAAAELSDALIDLISLPVTDGTLAAGLDRYAATGADTLITMPFGDRSRLLRALASHMSTDISQ</sequence>
<proteinExistence type="predicted"/>
<protein>
    <submittedName>
        <fullName evidence="3">LLM class F420-dependent oxidoreductase</fullName>
    </submittedName>
</protein>
<feature type="domain" description="Luciferase-like" evidence="2">
    <location>
        <begin position="13"/>
        <end position="320"/>
    </location>
</feature>
<name>A0ABP7R3D4_9ACTN</name>
<dbReference type="Gene3D" id="3.20.20.30">
    <property type="entry name" value="Luciferase-like domain"/>
    <property type="match status" value="1"/>
</dbReference>
<dbReference type="RefSeq" id="WP_345563653.1">
    <property type="nucleotide sequence ID" value="NZ_BAAAZX010000006.1"/>
</dbReference>
<dbReference type="InterPro" id="IPR036661">
    <property type="entry name" value="Luciferase-like_sf"/>
</dbReference>
<reference evidence="4" key="1">
    <citation type="journal article" date="2019" name="Int. J. Syst. Evol. Microbiol.">
        <title>The Global Catalogue of Microorganisms (GCM) 10K type strain sequencing project: providing services to taxonomists for standard genome sequencing and annotation.</title>
        <authorList>
            <consortium name="The Broad Institute Genomics Platform"/>
            <consortium name="The Broad Institute Genome Sequencing Center for Infectious Disease"/>
            <person name="Wu L."/>
            <person name="Ma J."/>
        </authorList>
    </citation>
    <scope>NUCLEOTIDE SEQUENCE [LARGE SCALE GENOMIC DNA]</scope>
    <source>
        <strain evidence="4">JCM 16924</strain>
    </source>
</reference>
<evidence type="ECO:0000259" key="2">
    <source>
        <dbReference type="Pfam" id="PF00296"/>
    </source>
</evidence>
<gene>
    <name evidence="3" type="ORF">GCM10022232_28600</name>
</gene>
<accession>A0ABP7R3D4</accession>